<feature type="compositionally biased region" description="Low complexity" evidence="1">
    <location>
        <begin position="229"/>
        <end position="252"/>
    </location>
</feature>
<feature type="compositionally biased region" description="Low complexity" evidence="1">
    <location>
        <begin position="104"/>
        <end position="136"/>
    </location>
</feature>
<accession>A0ABM1W276</accession>
<feature type="compositionally biased region" description="Polar residues" evidence="1">
    <location>
        <begin position="1154"/>
        <end position="1165"/>
    </location>
</feature>
<feature type="compositionally biased region" description="Polar residues" evidence="1">
    <location>
        <begin position="216"/>
        <end position="227"/>
    </location>
</feature>
<feature type="region of interest" description="Disordered" evidence="1">
    <location>
        <begin position="531"/>
        <end position="572"/>
    </location>
</feature>
<feature type="region of interest" description="Disordered" evidence="1">
    <location>
        <begin position="101"/>
        <end position="309"/>
    </location>
</feature>
<reference evidence="3" key="1">
    <citation type="submission" date="2025-08" db="UniProtKB">
        <authorList>
            <consortium name="RefSeq"/>
        </authorList>
    </citation>
    <scope>IDENTIFICATION</scope>
</reference>
<dbReference type="RefSeq" id="XP_035828769.1">
    <property type="nucleotide sequence ID" value="XM_035972876.1"/>
</dbReference>
<feature type="compositionally biased region" description="Low complexity" evidence="1">
    <location>
        <begin position="1167"/>
        <end position="1180"/>
    </location>
</feature>
<feature type="region of interest" description="Disordered" evidence="1">
    <location>
        <begin position="1099"/>
        <end position="1247"/>
    </location>
</feature>
<organism evidence="2 3">
    <name type="scientific">Aplysia californica</name>
    <name type="common">California sea hare</name>
    <dbReference type="NCBI Taxonomy" id="6500"/>
    <lineage>
        <taxon>Eukaryota</taxon>
        <taxon>Metazoa</taxon>
        <taxon>Spiralia</taxon>
        <taxon>Lophotrochozoa</taxon>
        <taxon>Mollusca</taxon>
        <taxon>Gastropoda</taxon>
        <taxon>Heterobranchia</taxon>
        <taxon>Euthyneura</taxon>
        <taxon>Tectipleura</taxon>
        <taxon>Aplysiida</taxon>
        <taxon>Aplysioidea</taxon>
        <taxon>Aplysiidae</taxon>
        <taxon>Aplysia</taxon>
    </lineage>
</organism>
<feature type="region of interest" description="Disordered" evidence="1">
    <location>
        <begin position="665"/>
        <end position="741"/>
    </location>
</feature>
<feature type="compositionally biased region" description="Polar residues" evidence="1">
    <location>
        <begin position="158"/>
        <end position="169"/>
    </location>
</feature>
<dbReference type="GeneID" id="106013432"/>
<keyword evidence="2" id="KW-1185">Reference proteome</keyword>
<evidence type="ECO:0000313" key="3">
    <source>
        <dbReference type="RefSeq" id="XP_035828769.1"/>
    </source>
</evidence>
<proteinExistence type="predicted"/>
<gene>
    <name evidence="3" type="primary">LOC106013432</name>
</gene>
<feature type="compositionally biased region" description="Low complexity" evidence="1">
    <location>
        <begin position="171"/>
        <end position="194"/>
    </location>
</feature>
<dbReference type="Proteomes" id="UP000694888">
    <property type="component" value="Unplaced"/>
</dbReference>
<feature type="compositionally biased region" description="Polar residues" evidence="1">
    <location>
        <begin position="274"/>
        <end position="285"/>
    </location>
</feature>
<feature type="region of interest" description="Disordered" evidence="1">
    <location>
        <begin position="949"/>
        <end position="1025"/>
    </location>
</feature>
<feature type="region of interest" description="Disordered" evidence="1">
    <location>
        <begin position="383"/>
        <end position="457"/>
    </location>
</feature>
<feature type="compositionally biased region" description="Basic residues" evidence="1">
    <location>
        <begin position="1237"/>
        <end position="1247"/>
    </location>
</feature>
<name>A0ABM1W276_APLCA</name>
<feature type="region of interest" description="Disordered" evidence="1">
    <location>
        <begin position="815"/>
        <end position="856"/>
    </location>
</feature>
<evidence type="ECO:0000313" key="2">
    <source>
        <dbReference type="Proteomes" id="UP000694888"/>
    </source>
</evidence>
<protein>
    <submittedName>
        <fullName evidence="3">Uncharacterized protein LOC106013432</fullName>
    </submittedName>
</protein>
<evidence type="ECO:0000256" key="1">
    <source>
        <dbReference type="SAM" id="MobiDB-lite"/>
    </source>
</evidence>
<sequence length="1247" mass="129973">MTVAFRWAAPGPSVGAVRVSQGVPRVLPVPVSRRGPGSDDCGNDNFVDCGALSRRDVYIPAGGRFLGKFAEIPVTVAFRWAAPGPSVGAVRVSQGVPRVLQVPVSRRGPGSDDSGGVPAATTAGAGNSLGPGTSDNGPPPPPTDPHLRQRTPAPTHLCQRTPTSANGPQCTAGGVPAATTAGAGNSLGPGTSDNGPPPPPTDPHLRQRTPAPTHLCQRTPTSANGPQCTAGGVPAATTAGAGNSLGPGTSDNGPPPPPTDPHLRQRTPAPTHLCQRTPTSANGPQCTGVGALQRGTTGTPGGRGKLRSPVRFYSGGARFPDRNDNFVDCGARSRRDLYIPAGGRFLGKFAEIPVTVAFRWAAPGPWVGAVRVSQGVPRVLPVPVSRRGPGSDDCGCGEQPRPRHLWQRTPTSGNGPLRPHTSANGPLPLPTDPSARAGVGALQRGTTGTPGGRGKLRSPVRFYSGGARFPDRNDNFVDCGARSRRDLYIPAGGRFLGKFAEIPVTVAFRWAAPGPSVGAVRVSQGVPRVLPVPVSRRGPGSDDCGCGEQPRPRHLWQRTPTSGNGPSPLATDPHLRQRTPAPTHLCQRTPTSANGPQCTGARFPDRNDNFVHCGARSRRVLYIPAGGRFLGKFAEIPVTVAFRWAAPGPSVGAVRVSQGVPRALPVPVSRRGPGSDDCGCGEQPRPRHLWQRTPTSGNGPLRPHTSANGPLPLPTDPSARAGVGALQRGTTGTPGGRGKLRSPVRFYSGGARFPDRNDNFVDCGARSRRDLYIPAGGRFLGNFAEIPVTVAFRWAAPGPSVGAVRVSQGVPRVLPVPVSRRGPGSDDCGCGEQPRPRHLWQRTPTSGNGPSPLATDPHLRQRTPAPTHLCQRTPTSANGPQCTGARFPDRNDNFVHCGARSRRVLYIPAGGRFLGKFAEIPVTVAFRWAAPGPSVGAVRVSQGVPRALPVPVSRRGPGSDDCGCGEQPRPRHLWQRTPTSGNGPLRPHTSANGPLPLPTDPSARAGVGALQRGTTGTPGGRGKLRSPVRFYSGGARFPDRNDNFVDCGARSRRDLYIPAGGRFLGNFAEIPVTVAFRWAAPGPSVGAVRVSQGVPRVLPVPVSRRGPGSDDCGCGEQPRPRHLWQRTPTSGNGPSPLATDHHLRQRTPAPTHLCQRTPTSANGPQCTAGGVPAATTAGAGNSLGPGTSGNGPPPLATDPHLWQRTTTSANGPLRPHTSANGPLPLPTDPSAQPAGSRQRRLRVRGTA</sequence>